<evidence type="ECO:0000313" key="2">
    <source>
        <dbReference type="EMBL" id="CAF0932849.1"/>
    </source>
</evidence>
<proteinExistence type="predicted"/>
<evidence type="ECO:0000256" key="1">
    <source>
        <dbReference type="SAM" id="SignalP"/>
    </source>
</evidence>
<organism evidence="2 3">
    <name type="scientific">Adineta steineri</name>
    <dbReference type="NCBI Taxonomy" id="433720"/>
    <lineage>
        <taxon>Eukaryota</taxon>
        <taxon>Metazoa</taxon>
        <taxon>Spiralia</taxon>
        <taxon>Gnathifera</taxon>
        <taxon>Rotifera</taxon>
        <taxon>Eurotatoria</taxon>
        <taxon>Bdelloidea</taxon>
        <taxon>Adinetida</taxon>
        <taxon>Adinetidae</taxon>
        <taxon>Adineta</taxon>
    </lineage>
</organism>
<dbReference type="Proteomes" id="UP000663845">
    <property type="component" value="Unassembled WGS sequence"/>
</dbReference>
<feature type="chain" id="PRO_5032664018" evidence="1">
    <location>
        <begin position="24"/>
        <end position="105"/>
    </location>
</feature>
<dbReference type="AlphaFoldDB" id="A0A814BWC3"/>
<dbReference type="EMBL" id="CAJNOG010000095">
    <property type="protein sequence ID" value="CAF0932849.1"/>
    <property type="molecule type" value="Genomic_DNA"/>
</dbReference>
<keyword evidence="1" id="KW-0732">Signal</keyword>
<sequence length="105" mass="12773">MKFNIFESFLLQISCKLTILCLTTEIEDMKYLNANYWENFLLRNYSQLKVCELKCYAKHNHILDPDKINQFLTSFWIERRWVFEINVSLVHFLYSTSPYKYVTLV</sequence>
<gene>
    <name evidence="2" type="ORF">JYZ213_LOCUS12272</name>
</gene>
<accession>A0A814BWC3</accession>
<name>A0A814BWC3_9BILA</name>
<feature type="signal peptide" evidence="1">
    <location>
        <begin position="1"/>
        <end position="23"/>
    </location>
</feature>
<reference evidence="2" key="1">
    <citation type="submission" date="2021-02" db="EMBL/GenBank/DDBJ databases">
        <authorList>
            <person name="Nowell W R."/>
        </authorList>
    </citation>
    <scope>NUCLEOTIDE SEQUENCE</scope>
</reference>
<evidence type="ECO:0000313" key="3">
    <source>
        <dbReference type="Proteomes" id="UP000663845"/>
    </source>
</evidence>
<comment type="caution">
    <text evidence="2">The sequence shown here is derived from an EMBL/GenBank/DDBJ whole genome shotgun (WGS) entry which is preliminary data.</text>
</comment>
<protein>
    <submittedName>
        <fullName evidence="2">Uncharacterized protein</fullName>
    </submittedName>
</protein>